<keyword evidence="7 8" id="KW-0807">Transducer</keyword>
<dbReference type="GO" id="GO:0004930">
    <property type="term" value="F:G protein-coupled receptor activity"/>
    <property type="evidence" value="ECO:0007669"/>
    <property type="project" value="UniProtKB-KW"/>
</dbReference>
<evidence type="ECO:0000256" key="9">
    <source>
        <dbReference type="SAM" id="MobiDB-lite"/>
    </source>
</evidence>
<organism evidence="12 13">
    <name type="scientific">Branchiostoma lanceolatum</name>
    <name type="common">Common lancelet</name>
    <name type="synonym">Amphioxus lanceolatum</name>
    <dbReference type="NCBI Taxonomy" id="7740"/>
    <lineage>
        <taxon>Eukaryota</taxon>
        <taxon>Metazoa</taxon>
        <taxon>Chordata</taxon>
        <taxon>Cephalochordata</taxon>
        <taxon>Leptocardii</taxon>
        <taxon>Amphioxiformes</taxon>
        <taxon>Branchiostomatidae</taxon>
        <taxon>Branchiostoma</taxon>
    </lineage>
</organism>
<evidence type="ECO:0000256" key="5">
    <source>
        <dbReference type="ARBA" id="ARBA00023136"/>
    </source>
</evidence>
<evidence type="ECO:0000256" key="2">
    <source>
        <dbReference type="ARBA" id="ARBA00022692"/>
    </source>
</evidence>
<sequence>MENATCLPVPQDTLNALLDRTYARQMLPVIAYLLVLCPVGALGNLLVILVNGARRNKSSSTRFILALAGADFLISAVVVPMKVFSYYHITYTSDAWCKINPYLTTASVLSSTFLLIAIAADRFYAVYWPVQYLSVKKGRVLAAIAGTLLLGGVVAIPVVLDYQVVGGIRVGPACTTVSQCYVTDSTQVTVLFIVTAVLFFLSVLVMAVLYTLVYYRVSQLTAGIPGQSAVGPSLRGGWAGRSARGHRHDPPATSTSDIALRDVRRPEEDQAPAAYTCRNNRAESLQQQSPPALAPSCPASQPPSSSPPQHPSSSAAHRQYRVAKLLLLVTLVFVLSWLPFWVLSLYEVADPGYLAGKPTALVQAVAFINDLYFVNNAANPVIYTFVQKSFRQRVARLLLCRRCLR</sequence>
<evidence type="ECO:0000313" key="12">
    <source>
        <dbReference type="EMBL" id="CAH1270833.1"/>
    </source>
</evidence>
<feature type="transmembrane region" description="Helical" evidence="10">
    <location>
        <begin position="63"/>
        <end position="87"/>
    </location>
</feature>
<feature type="region of interest" description="Disordered" evidence="9">
    <location>
        <begin position="286"/>
        <end position="314"/>
    </location>
</feature>
<feature type="transmembrane region" description="Helical" evidence="10">
    <location>
        <begin position="366"/>
        <end position="386"/>
    </location>
</feature>
<feature type="transmembrane region" description="Helical" evidence="10">
    <location>
        <begin position="191"/>
        <end position="215"/>
    </location>
</feature>
<feature type="transmembrane region" description="Helical" evidence="10">
    <location>
        <begin position="29"/>
        <end position="51"/>
    </location>
</feature>
<feature type="compositionally biased region" description="Low complexity" evidence="9">
    <location>
        <begin position="286"/>
        <end position="299"/>
    </location>
</feature>
<dbReference type="CDD" id="cd00637">
    <property type="entry name" value="7tm_classA_rhodopsin-like"/>
    <property type="match status" value="1"/>
</dbReference>
<dbReference type="SMART" id="SM01381">
    <property type="entry name" value="7TM_GPCR_Srsx"/>
    <property type="match status" value="1"/>
</dbReference>
<dbReference type="PANTHER" id="PTHR24238:SF47">
    <property type="entry name" value="ECDYSTEROIDS_DOPAMINE RECEPTOR-RELATED"/>
    <property type="match status" value="1"/>
</dbReference>
<keyword evidence="13" id="KW-1185">Reference proteome</keyword>
<dbReference type="Gene3D" id="1.20.1070.10">
    <property type="entry name" value="Rhodopsin 7-helix transmembrane proteins"/>
    <property type="match status" value="1"/>
</dbReference>
<accession>A0A8K0EVY0</accession>
<dbReference type="GO" id="GO:0016020">
    <property type="term" value="C:membrane"/>
    <property type="evidence" value="ECO:0007669"/>
    <property type="project" value="UniProtKB-SubCell"/>
</dbReference>
<feature type="transmembrane region" description="Helical" evidence="10">
    <location>
        <begin position="140"/>
        <end position="160"/>
    </location>
</feature>
<evidence type="ECO:0000256" key="1">
    <source>
        <dbReference type="ARBA" id="ARBA00004141"/>
    </source>
</evidence>
<evidence type="ECO:0000259" key="11">
    <source>
        <dbReference type="PROSITE" id="PS50262"/>
    </source>
</evidence>
<comment type="similarity">
    <text evidence="8">Belongs to the G-protein coupled receptor 1 family.</text>
</comment>
<evidence type="ECO:0000256" key="10">
    <source>
        <dbReference type="SAM" id="Phobius"/>
    </source>
</evidence>
<feature type="transmembrane region" description="Helical" evidence="10">
    <location>
        <begin position="325"/>
        <end position="346"/>
    </location>
</feature>
<feature type="region of interest" description="Disordered" evidence="9">
    <location>
        <begin position="237"/>
        <end position="263"/>
    </location>
</feature>
<reference evidence="12" key="1">
    <citation type="submission" date="2022-01" db="EMBL/GenBank/DDBJ databases">
        <authorList>
            <person name="Braso-Vives M."/>
        </authorList>
    </citation>
    <scope>NUCLEOTIDE SEQUENCE</scope>
</reference>
<evidence type="ECO:0000256" key="6">
    <source>
        <dbReference type="ARBA" id="ARBA00023170"/>
    </source>
</evidence>
<protein>
    <submittedName>
        <fullName evidence="12">HTR1A protein</fullName>
    </submittedName>
</protein>
<keyword evidence="3 10" id="KW-1133">Transmembrane helix</keyword>
<keyword evidence="6 8" id="KW-0675">Receptor</keyword>
<feature type="compositionally biased region" description="Pro residues" evidence="9">
    <location>
        <begin position="300"/>
        <end position="310"/>
    </location>
</feature>
<dbReference type="PROSITE" id="PS50262">
    <property type="entry name" value="G_PROTEIN_RECEP_F1_2"/>
    <property type="match status" value="1"/>
</dbReference>
<evidence type="ECO:0000313" key="13">
    <source>
        <dbReference type="Proteomes" id="UP000838412"/>
    </source>
</evidence>
<keyword evidence="4 8" id="KW-0297">G-protein coupled receptor</keyword>
<dbReference type="AlphaFoldDB" id="A0A8K0EVY0"/>
<dbReference type="InterPro" id="IPR000276">
    <property type="entry name" value="GPCR_Rhodpsn"/>
</dbReference>
<dbReference type="PROSITE" id="PS00237">
    <property type="entry name" value="G_PROTEIN_RECEP_F1_1"/>
    <property type="match status" value="1"/>
</dbReference>
<dbReference type="OrthoDB" id="5969463at2759"/>
<name>A0A8K0EVY0_BRALA</name>
<dbReference type="InterPro" id="IPR017452">
    <property type="entry name" value="GPCR_Rhodpsn_7TM"/>
</dbReference>
<keyword evidence="5 10" id="KW-0472">Membrane</keyword>
<proteinExistence type="inferred from homology"/>
<feature type="transmembrane region" description="Helical" evidence="10">
    <location>
        <begin position="99"/>
        <end position="120"/>
    </location>
</feature>
<dbReference type="PANTHER" id="PTHR24238">
    <property type="entry name" value="G-PROTEIN COUPLED RECEPTOR"/>
    <property type="match status" value="1"/>
</dbReference>
<comment type="subcellular location">
    <subcellularLocation>
        <location evidence="1">Membrane</location>
        <topology evidence="1">Multi-pass membrane protein</topology>
    </subcellularLocation>
</comment>
<evidence type="ECO:0000256" key="3">
    <source>
        <dbReference type="ARBA" id="ARBA00022989"/>
    </source>
</evidence>
<dbReference type="Proteomes" id="UP000838412">
    <property type="component" value="Chromosome 7"/>
</dbReference>
<dbReference type="EMBL" id="OV696692">
    <property type="protein sequence ID" value="CAH1270833.1"/>
    <property type="molecule type" value="Genomic_DNA"/>
</dbReference>
<dbReference type="Pfam" id="PF00001">
    <property type="entry name" value="7tm_1"/>
    <property type="match status" value="1"/>
</dbReference>
<dbReference type="SUPFAM" id="SSF81321">
    <property type="entry name" value="Family A G protein-coupled receptor-like"/>
    <property type="match status" value="1"/>
</dbReference>
<evidence type="ECO:0000256" key="8">
    <source>
        <dbReference type="RuleBase" id="RU000688"/>
    </source>
</evidence>
<dbReference type="PRINTS" id="PR00237">
    <property type="entry name" value="GPCRRHODOPSN"/>
</dbReference>
<evidence type="ECO:0000256" key="7">
    <source>
        <dbReference type="ARBA" id="ARBA00023224"/>
    </source>
</evidence>
<keyword evidence="2 8" id="KW-0812">Transmembrane</keyword>
<gene>
    <name evidence="12" type="primary">HTR1A</name>
    <name evidence="12" type="ORF">BLAG_LOCUS23009</name>
</gene>
<evidence type="ECO:0000256" key="4">
    <source>
        <dbReference type="ARBA" id="ARBA00023040"/>
    </source>
</evidence>
<feature type="domain" description="G-protein coupled receptors family 1 profile" evidence="11">
    <location>
        <begin position="43"/>
        <end position="383"/>
    </location>
</feature>